<proteinExistence type="predicted"/>
<evidence type="ECO:0000313" key="2">
    <source>
        <dbReference type="Proteomes" id="UP001377168"/>
    </source>
</evidence>
<organism evidence="1 2">
    <name type="scientific">Streptomyces achmelvichensis</name>
    <dbReference type="NCBI Taxonomy" id="3134111"/>
    <lineage>
        <taxon>Bacteria</taxon>
        <taxon>Bacillati</taxon>
        <taxon>Actinomycetota</taxon>
        <taxon>Actinomycetes</taxon>
        <taxon>Kitasatosporales</taxon>
        <taxon>Streptomycetaceae</taxon>
        <taxon>Streptomyces</taxon>
    </lineage>
</organism>
<gene>
    <name evidence="1" type="ORF">WKI67_41435</name>
</gene>
<reference evidence="1" key="1">
    <citation type="submission" date="2024-03" db="EMBL/GenBank/DDBJ databases">
        <title>Novel Streptomyces species of biotechnological and ecological value are a feature of Machair soil.</title>
        <authorList>
            <person name="Prole J.R."/>
            <person name="Goodfellow M."/>
            <person name="Allenby N."/>
            <person name="Ward A.C."/>
        </authorList>
    </citation>
    <scope>NUCLEOTIDE SEQUENCE</scope>
    <source>
        <strain evidence="1">MS2.AVA.5</strain>
    </source>
</reference>
<protein>
    <submittedName>
        <fullName evidence="1">Prenyltransferase/squalene oxidase repeat-containing protein</fullName>
    </submittedName>
</protein>
<evidence type="ECO:0000313" key="1">
    <source>
        <dbReference type="EMBL" id="MEJ8639805.1"/>
    </source>
</evidence>
<dbReference type="Proteomes" id="UP001377168">
    <property type="component" value="Unassembled WGS sequence"/>
</dbReference>
<dbReference type="EMBL" id="JBBKAJ010000022">
    <property type="protein sequence ID" value="MEJ8639805.1"/>
    <property type="molecule type" value="Genomic_DNA"/>
</dbReference>
<keyword evidence="2" id="KW-1185">Reference proteome</keyword>
<accession>A0ACC6Q8A9</accession>
<sequence length="545" mass="59138">MTEQIMTSPGRCAAGQTHDLENEMTKIPVLPATDHVRNAHARLMDYVTGRFDAQGRFEVPCESRILESSLALSLLQAARIHPEHHERVRAYLRAAGDGPYVSALDRVLTGALLEGCPPAGPELTNAMMAGFDHFTAVRKRLLLETVLHVCGAVDKVAEPVWEAFEVGGLQVWKRVEMTACKAVLASARNCPDRVTDDDLALLAGTMDAGRIWEGNVLVHLMVLHALRLYPGHGDRFAKGTEAVLAAQRPDGGFSLVTDMDPVLTGIAGTALAEAHADPALLASIGAWLAARQRTTGSWNHNDDTTQTDVETSAFALETLLLIDRDCYRKQLDLGCRYLSRMQNTDGGVPVYQPGNPSEVSTTGESVTVWSRYDSSQYATQIDAGARFLIEAQHANGTYEIDWSASEGNGIMRATHALMDALATRVLPDTTAEQARAAVDKSIHHLLRVQNPDGGWGHYEGRHSDPISTAFALTTLGMADVHDPSPAAVAYLCAKQNPDGNIPSESETYSPRPLVIDFESLPAAYILRGLTLAMRGIERNQPRAHA</sequence>
<name>A0ACC6Q8A9_9ACTN</name>
<comment type="caution">
    <text evidence="1">The sequence shown here is derived from an EMBL/GenBank/DDBJ whole genome shotgun (WGS) entry which is preliminary data.</text>
</comment>